<gene>
    <name evidence="1" type="ORF">M9H77_10623</name>
</gene>
<dbReference type="Proteomes" id="UP001060085">
    <property type="component" value="Linkage Group LG03"/>
</dbReference>
<evidence type="ECO:0000313" key="1">
    <source>
        <dbReference type="EMBL" id="KAI5670259.1"/>
    </source>
</evidence>
<comment type="caution">
    <text evidence="1">The sequence shown here is derived from an EMBL/GenBank/DDBJ whole genome shotgun (WGS) entry which is preliminary data.</text>
</comment>
<proteinExistence type="predicted"/>
<name>A0ACC0BCA2_CATRO</name>
<protein>
    <submittedName>
        <fullName evidence="1">Uncharacterized protein</fullName>
    </submittedName>
</protein>
<organism evidence="1 2">
    <name type="scientific">Catharanthus roseus</name>
    <name type="common">Madagascar periwinkle</name>
    <name type="synonym">Vinca rosea</name>
    <dbReference type="NCBI Taxonomy" id="4058"/>
    <lineage>
        <taxon>Eukaryota</taxon>
        <taxon>Viridiplantae</taxon>
        <taxon>Streptophyta</taxon>
        <taxon>Embryophyta</taxon>
        <taxon>Tracheophyta</taxon>
        <taxon>Spermatophyta</taxon>
        <taxon>Magnoliopsida</taxon>
        <taxon>eudicotyledons</taxon>
        <taxon>Gunneridae</taxon>
        <taxon>Pentapetalae</taxon>
        <taxon>asterids</taxon>
        <taxon>lamiids</taxon>
        <taxon>Gentianales</taxon>
        <taxon>Apocynaceae</taxon>
        <taxon>Rauvolfioideae</taxon>
        <taxon>Vinceae</taxon>
        <taxon>Catharanthinae</taxon>
        <taxon>Catharanthus</taxon>
    </lineage>
</organism>
<evidence type="ECO:0000313" key="2">
    <source>
        <dbReference type="Proteomes" id="UP001060085"/>
    </source>
</evidence>
<accession>A0ACC0BCA2</accession>
<reference evidence="2" key="1">
    <citation type="journal article" date="2023" name="Nat. Plants">
        <title>Single-cell RNA sequencing provides a high-resolution roadmap for understanding the multicellular compartmentation of specialized metabolism.</title>
        <authorList>
            <person name="Sun S."/>
            <person name="Shen X."/>
            <person name="Li Y."/>
            <person name="Li Y."/>
            <person name="Wang S."/>
            <person name="Li R."/>
            <person name="Zhang H."/>
            <person name="Shen G."/>
            <person name="Guo B."/>
            <person name="Wei J."/>
            <person name="Xu J."/>
            <person name="St-Pierre B."/>
            <person name="Chen S."/>
            <person name="Sun C."/>
        </authorList>
    </citation>
    <scope>NUCLEOTIDE SEQUENCE [LARGE SCALE GENOMIC DNA]</scope>
</reference>
<keyword evidence="2" id="KW-1185">Reference proteome</keyword>
<dbReference type="EMBL" id="CM044703">
    <property type="protein sequence ID" value="KAI5670259.1"/>
    <property type="molecule type" value="Genomic_DNA"/>
</dbReference>
<sequence length="885" mass="99271">METYRRRRYRKAKEAIAEMEYTEAEEQNGISGAGTPPLARHDYIPPPAFAHCPFQLTDMDGENPTTNSLFTRNVELVEVGSVYEIDPIHLPPRTPSHLRSIRVVMVSEKTRLNVGVRFPSMNSLKTYFTNSIGEIYPELDDKFVMGTALAAKVLLRQVPSHEFAENKHLKDFWLVRASSDDDMKEKDGTTNGTCLSELKCKGMVRWGVRRQVKFLERHQEMMNALNMQSSSSFDDSGKSNLKLEAIDQRKLFEENEEDDEDDNEKDDEEEEVDVEEEDDKDDEDIAVEEEAEMAEMEETRESEENLKRKRYKLRSNSGRRLSKKVKGEKKRQKKSHGNKGRNKCRELLVLENPKDRWSAERYQLATKNLLEVMKDKEATATNPILRPDLRAEARKRIGDTGLLDHLLKHMAGKLAPGGADRFRRRHNAAGAMEYWLESADLVNIRKEAGVNDPYWIPPPGWKPGDCPTQDPVCAKELRQLKDEISKLKRNAEEMVPRKQYEEEMVKLKREIEQLVSINKYKQNEATGVVTNPCISQKLIELGSSLNSSKAGLTTLVPSMKQDKYEEQLMVLSDYVKGIEQEIKKLMTKGEDKTRSETALMASKESCVEKEKKQVEVDQQKRKEQGEVQEVVLIGDQEGSVATRKEEKTNAEAAAEKKAAKIERLKSGFRICKPQGTFLWPSMARNNSNNAASATSNGLSPQVVVQVEDLLVVPTPPSVSSSSALAPPQLPYHHHHHHHHQPPSPVKPIAERRAVTVTVSTLSNDHGDHSYSTTTTTTTTTKNSSSPTTTSCLNLNDFPSNPLDGFTPVNPPSSQKTITTTTTVTPVMMNGPWNVMTGSGSREAAGYCQQKLSKCNSSSASCLSAEVGNWLALATSNSASDESSHG</sequence>